<evidence type="ECO:0008006" key="4">
    <source>
        <dbReference type="Google" id="ProtNLM"/>
    </source>
</evidence>
<organism evidence="2 3">
    <name type="scientific">Pseudomonas kairouanensis</name>
    <dbReference type="NCBI Taxonomy" id="2293832"/>
    <lineage>
        <taxon>Bacteria</taxon>
        <taxon>Pseudomonadati</taxon>
        <taxon>Pseudomonadota</taxon>
        <taxon>Gammaproteobacteria</taxon>
        <taxon>Pseudomonadales</taxon>
        <taxon>Pseudomonadaceae</taxon>
        <taxon>Pseudomonas</taxon>
    </lineage>
</organism>
<protein>
    <recommendedName>
        <fullName evidence="4">DUF1311 domain-containing protein</fullName>
    </recommendedName>
</protein>
<dbReference type="Proteomes" id="UP000297391">
    <property type="component" value="Unassembled WGS sequence"/>
</dbReference>
<dbReference type="OrthoDB" id="5897919at2"/>
<comment type="caution">
    <text evidence="2">The sequence shown here is derived from an EMBL/GenBank/DDBJ whole genome shotgun (WGS) entry which is preliminary data.</text>
</comment>
<accession>A0A4Z0AK54</accession>
<dbReference type="RefSeq" id="WP_135290610.1">
    <property type="nucleotide sequence ID" value="NZ_QUZU01000026.1"/>
</dbReference>
<name>A0A4Z0AK54_9PSED</name>
<reference evidence="2 3" key="1">
    <citation type="journal article" date="2019" name="Syst. Appl. Microbiol.">
        <title>New species of pathogenic Pseudomonas isolated from citrus in Tunisia: Proposal of Pseudomonas kairouanensis sp. nov. and Pseudomonas nabeulensis sp. nov.</title>
        <authorList>
            <person name="Oueslati M."/>
            <person name="Mulet M."/>
            <person name="Gomila M."/>
            <person name="Berge O."/>
            <person name="Hajlaoui M.R."/>
            <person name="Lalucat J."/>
            <person name="Sadfi-Zouaoui N."/>
            <person name="Garcia-Valdes E."/>
        </authorList>
    </citation>
    <scope>NUCLEOTIDE SEQUENCE [LARGE SCALE GENOMIC DNA]</scope>
    <source>
        <strain evidence="2 3">KC12</strain>
    </source>
</reference>
<sequence>MPVVFLLTGMVLPPVALANEAAKNLIISCKKLEGIYEKRDKQQFLAGLTTSTSDALRAGYCRGVLDEFRRTGDFCAQRDWYKQAVHIASYSAYAEELPSVDSLLRQSCES</sequence>
<feature type="chain" id="PRO_5021388213" description="DUF1311 domain-containing protein" evidence="1">
    <location>
        <begin position="19"/>
        <end position="110"/>
    </location>
</feature>
<gene>
    <name evidence="2" type="ORF">DYL59_19425</name>
</gene>
<feature type="signal peptide" evidence="1">
    <location>
        <begin position="1"/>
        <end position="18"/>
    </location>
</feature>
<evidence type="ECO:0000256" key="1">
    <source>
        <dbReference type="SAM" id="SignalP"/>
    </source>
</evidence>
<keyword evidence="3" id="KW-1185">Reference proteome</keyword>
<evidence type="ECO:0000313" key="3">
    <source>
        <dbReference type="Proteomes" id="UP000297391"/>
    </source>
</evidence>
<dbReference type="EMBL" id="QUZU01000026">
    <property type="protein sequence ID" value="TFY87152.1"/>
    <property type="molecule type" value="Genomic_DNA"/>
</dbReference>
<proteinExistence type="predicted"/>
<dbReference type="AlphaFoldDB" id="A0A4Z0AK54"/>
<keyword evidence="1" id="KW-0732">Signal</keyword>
<evidence type="ECO:0000313" key="2">
    <source>
        <dbReference type="EMBL" id="TFY87152.1"/>
    </source>
</evidence>